<evidence type="ECO:0000313" key="3">
    <source>
        <dbReference type="Proteomes" id="UP000005207"/>
    </source>
</evidence>
<protein>
    <submittedName>
        <fullName evidence="2">Uncharacterized protein</fullName>
    </submittedName>
</protein>
<reference evidence="2" key="2">
    <citation type="submission" date="2025-08" db="UniProtKB">
        <authorList>
            <consortium name="Ensembl"/>
        </authorList>
    </citation>
    <scope>IDENTIFICATION</scope>
</reference>
<dbReference type="Ensembl" id="ENSONIT00000034290.1">
    <property type="protein sequence ID" value="ENSONIP00000062795.1"/>
    <property type="gene ID" value="ENSONIG00000040226.1"/>
</dbReference>
<dbReference type="AlphaFoldDB" id="A0A669DVL3"/>
<reference evidence="2" key="3">
    <citation type="submission" date="2025-09" db="UniProtKB">
        <authorList>
            <consortium name="Ensembl"/>
        </authorList>
    </citation>
    <scope>IDENTIFICATION</scope>
</reference>
<feature type="compositionally biased region" description="Basic and acidic residues" evidence="1">
    <location>
        <begin position="42"/>
        <end position="61"/>
    </location>
</feature>
<reference evidence="3" key="1">
    <citation type="submission" date="2012-01" db="EMBL/GenBank/DDBJ databases">
        <title>The Genome Sequence of Oreochromis niloticus (Nile Tilapia).</title>
        <authorList>
            <consortium name="Broad Institute Genome Assembly Team"/>
            <consortium name="Broad Institute Sequencing Platform"/>
            <person name="Di Palma F."/>
            <person name="Johnson J."/>
            <person name="Lander E.S."/>
            <person name="Lindblad-Toh K."/>
        </authorList>
    </citation>
    <scope>NUCLEOTIDE SEQUENCE [LARGE SCALE GENOMIC DNA]</scope>
</reference>
<proteinExistence type="predicted"/>
<sequence>ENLTGHLFYIKKWKACVGDTKALNVASCFTNESMFSTINQKAGRERGGRRERAGCRGRREA</sequence>
<organism evidence="2 3">
    <name type="scientific">Oreochromis niloticus</name>
    <name type="common">Nile tilapia</name>
    <name type="synonym">Tilapia nilotica</name>
    <dbReference type="NCBI Taxonomy" id="8128"/>
    <lineage>
        <taxon>Eukaryota</taxon>
        <taxon>Metazoa</taxon>
        <taxon>Chordata</taxon>
        <taxon>Craniata</taxon>
        <taxon>Vertebrata</taxon>
        <taxon>Euteleostomi</taxon>
        <taxon>Actinopterygii</taxon>
        <taxon>Neopterygii</taxon>
        <taxon>Teleostei</taxon>
        <taxon>Neoteleostei</taxon>
        <taxon>Acanthomorphata</taxon>
        <taxon>Ovalentaria</taxon>
        <taxon>Cichlomorphae</taxon>
        <taxon>Cichliformes</taxon>
        <taxon>Cichlidae</taxon>
        <taxon>African cichlids</taxon>
        <taxon>Pseudocrenilabrinae</taxon>
        <taxon>Oreochromini</taxon>
        <taxon>Oreochromis</taxon>
    </lineage>
</organism>
<accession>A0A669DVL3</accession>
<evidence type="ECO:0000256" key="1">
    <source>
        <dbReference type="SAM" id="MobiDB-lite"/>
    </source>
</evidence>
<name>A0A669DVL3_ORENI</name>
<evidence type="ECO:0000313" key="2">
    <source>
        <dbReference type="Ensembl" id="ENSONIP00000062795.1"/>
    </source>
</evidence>
<feature type="region of interest" description="Disordered" evidence="1">
    <location>
        <begin position="40"/>
        <end position="61"/>
    </location>
</feature>
<dbReference type="Proteomes" id="UP000005207">
    <property type="component" value="Linkage group LG13"/>
</dbReference>
<dbReference type="InParanoid" id="A0A669DVL3"/>
<keyword evidence="3" id="KW-1185">Reference proteome</keyword>